<evidence type="ECO:0000313" key="9">
    <source>
        <dbReference type="EMBL" id="QGX99503.1"/>
    </source>
</evidence>
<keyword evidence="4 7" id="KW-1133">Transmembrane helix</keyword>
<evidence type="ECO:0000256" key="1">
    <source>
        <dbReference type="ARBA" id="ARBA00004651"/>
    </source>
</evidence>
<feature type="transmembrane region" description="Helical" evidence="7">
    <location>
        <begin position="20"/>
        <end position="37"/>
    </location>
</feature>
<dbReference type="RefSeq" id="WP_157708185.1">
    <property type="nucleotide sequence ID" value="NZ_CP034348.1"/>
</dbReference>
<proteinExistence type="predicted"/>
<keyword evidence="10" id="KW-1185">Reference proteome</keyword>
<dbReference type="InterPro" id="IPR050445">
    <property type="entry name" value="Bact_polysacc_biosynth/exp"/>
</dbReference>
<evidence type="ECO:0000256" key="5">
    <source>
        <dbReference type="ARBA" id="ARBA00023136"/>
    </source>
</evidence>
<feature type="transmembrane region" description="Helical" evidence="7">
    <location>
        <begin position="352"/>
        <end position="371"/>
    </location>
</feature>
<dbReference type="KEGG" id="rom:EI983_14990"/>
<dbReference type="OrthoDB" id="7642308at2"/>
<sequence length="435" mass="48864">MEQLPSLDDLIDMIKRRFNVIAAVTILGTVGALFYALSQTHLYQSSEVIQVARPKIDGDLARTTVDGSSARRLQLIEQQLMTRGTILDIADKYALLADAPDMRPSERVSRVRDSVTIQGVAAAREGFTDDGTVSVLTITATFDSPEKAQNVAHEFAQRTIALSAASRIEQARETLAFFSGEELKLQRELAQLDQEVADYRRQNELTLEGGLEFRQTQIASLSDAVLGIERERITLEQELAQLDQTQRASTLERQTREIEAQLKILADQEALLRARIETLSQALDTSPQVQRDLDAFERRREKLQGELDVISTRRAEAEVGFKLEEQNQAERLTVIEEAAYPDYPITRSRKSIAVMGSIASLILGFGIAYLLELRHPVIRTAQQMQSRVGITPVVTVPSLEPTRRKRKMLAKTRIALAGYIHDARNRQTLRDRKKS</sequence>
<evidence type="ECO:0000313" key="10">
    <source>
        <dbReference type="Proteomes" id="UP000428330"/>
    </source>
</evidence>
<feature type="domain" description="Polysaccharide chain length determinant N-terminal" evidence="8">
    <location>
        <begin position="7"/>
        <end position="56"/>
    </location>
</feature>
<dbReference type="GO" id="GO:0005886">
    <property type="term" value="C:plasma membrane"/>
    <property type="evidence" value="ECO:0007669"/>
    <property type="project" value="UniProtKB-SubCell"/>
</dbReference>
<keyword evidence="5 7" id="KW-0472">Membrane</keyword>
<dbReference type="Proteomes" id="UP000428330">
    <property type="component" value="Chromosome"/>
</dbReference>
<dbReference type="PANTHER" id="PTHR32309">
    <property type="entry name" value="TYROSINE-PROTEIN KINASE"/>
    <property type="match status" value="1"/>
</dbReference>
<keyword evidence="6" id="KW-0175">Coiled coil</keyword>
<keyword evidence="3 7" id="KW-0812">Transmembrane</keyword>
<evidence type="ECO:0000256" key="3">
    <source>
        <dbReference type="ARBA" id="ARBA00022692"/>
    </source>
</evidence>
<accession>A0A6I6IUC7</accession>
<feature type="coiled-coil region" evidence="6">
    <location>
        <begin position="182"/>
        <end position="313"/>
    </location>
</feature>
<dbReference type="InterPro" id="IPR003856">
    <property type="entry name" value="LPS_length_determ_N"/>
</dbReference>
<evidence type="ECO:0000256" key="6">
    <source>
        <dbReference type="SAM" id="Coils"/>
    </source>
</evidence>
<evidence type="ECO:0000256" key="4">
    <source>
        <dbReference type="ARBA" id="ARBA00022989"/>
    </source>
</evidence>
<evidence type="ECO:0000259" key="8">
    <source>
        <dbReference type="Pfam" id="PF02706"/>
    </source>
</evidence>
<gene>
    <name evidence="9" type="ORF">EI983_14990</name>
</gene>
<name>A0A6I6IUC7_9RHOB</name>
<keyword evidence="2" id="KW-1003">Cell membrane</keyword>
<comment type="subcellular location">
    <subcellularLocation>
        <location evidence="1">Cell membrane</location>
        <topology evidence="1">Multi-pass membrane protein</topology>
    </subcellularLocation>
</comment>
<evidence type="ECO:0000256" key="2">
    <source>
        <dbReference type="ARBA" id="ARBA00022475"/>
    </source>
</evidence>
<dbReference type="EMBL" id="CP034348">
    <property type="protein sequence ID" value="QGX99503.1"/>
    <property type="molecule type" value="Genomic_DNA"/>
</dbReference>
<dbReference type="Pfam" id="PF02706">
    <property type="entry name" value="Wzz"/>
    <property type="match status" value="1"/>
</dbReference>
<dbReference type="AlphaFoldDB" id="A0A6I6IUC7"/>
<dbReference type="PANTHER" id="PTHR32309:SF31">
    <property type="entry name" value="CAPSULAR EXOPOLYSACCHARIDE FAMILY"/>
    <property type="match status" value="1"/>
</dbReference>
<evidence type="ECO:0000256" key="7">
    <source>
        <dbReference type="SAM" id="Phobius"/>
    </source>
</evidence>
<reference evidence="10" key="1">
    <citation type="submission" date="2018-12" db="EMBL/GenBank/DDBJ databases">
        <title>Complete genome sequence of Roseovarius sp. MME-070.</title>
        <authorList>
            <person name="Nam Y.-D."/>
            <person name="Kang J."/>
            <person name="Chung W.-H."/>
            <person name="Park Y.S."/>
        </authorList>
    </citation>
    <scope>NUCLEOTIDE SEQUENCE [LARGE SCALE GENOMIC DNA]</scope>
    <source>
        <strain evidence="10">MME-070</strain>
    </source>
</reference>
<protein>
    <submittedName>
        <fullName evidence="9">DUF874 domain-containing protein</fullName>
    </submittedName>
</protein>
<organism evidence="9 10">
    <name type="scientific">Roseovarius faecimaris</name>
    <dbReference type="NCBI Taxonomy" id="2494550"/>
    <lineage>
        <taxon>Bacteria</taxon>
        <taxon>Pseudomonadati</taxon>
        <taxon>Pseudomonadota</taxon>
        <taxon>Alphaproteobacteria</taxon>
        <taxon>Rhodobacterales</taxon>
        <taxon>Roseobacteraceae</taxon>
        <taxon>Roseovarius</taxon>
    </lineage>
</organism>